<reference evidence="1 2" key="1">
    <citation type="submission" date="2018-09" db="EMBL/GenBank/DDBJ databases">
        <title>Yersinia kristensenii subsp. rochesterensis subsp. nov., Isolated from Human Feces.</title>
        <authorList>
            <person name="Cunningham S.A."/>
            <person name="Jeraldo P."/>
            <person name="Patel R."/>
        </authorList>
    </citation>
    <scope>NUCLEOTIDE SEQUENCE [LARGE SCALE GENOMIC DNA]</scope>
    <source>
        <strain evidence="1 2">ATCC BAA-2637</strain>
    </source>
</reference>
<proteinExistence type="predicted"/>
<evidence type="ECO:0000313" key="1">
    <source>
        <dbReference type="EMBL" id="AYD44116.1"/>
    </source>
</evidence>
<gene>
    <name evidence="1" type="ORF">DXZ79_10655</name>
</gene>
<protein>
    <submittedName>
        <fullName evidence="1">Uncharacterized protein</fullName>
    </submittedName>
</protein>
<dbReference type="EMBL" id="CP032482">
    <property type="protein sequence ID" value="AYD44116.1"/>
    <property type="molecule type" value="Genomic_DNA"/>
</dbReference>
<accession>A0A8D4SQV7</accession>
<dbReference type="AlphaFoldDB" id="A0A8D4SQV7"/>
<dbReference type="Proteomes" id="UP000265864">
    <property type="component" value="Chromosome"/>
</dbReference>
<organism evidence="1 2">
    <name type="scientific">Yersinia rochesterensis</name>
    <dbReference type="NCBI Taxonomy" id="1604335"/>
    <lineage>
        <taxon>Bacteria</taxon>
        <taxon>Pseudomonadati</taxon>
        <taxon>Pseudomonadota</taxon>
        <taxon>Gammaproteobacteria</taxon>
        <taxon>Enterobacterales</taxon>
        <taxon>Yersiniaceae</taxon>
        <taxon>Yersinia</taxon>
    </lineage>
</organism>
<evidence type="ECO:0000313" key="2">
    <source>
        <dbReference type="Proteomes" id="UP000265864"/>
    </source>
</evidence>
<name>A0A8D4SQV7_9GAMM</name>
<sequence>MVLYLSYFKLHVRWLLSFTQIIDGRQLIGIHSLAVFLQLELFSVYINSVFTGKTSFYGTFSACAG</sequence>